<keyword evidence="2" id="KW-1185">Reference proteome</keyword>
<comment type="caution">
    <text evidence="1">The sequence shown here is derived from an EMBL/GenBank/DDBJ whole genome shotgun (WGS) entry which is preliminary data.</text>
</comment>
<proteinExistence type="predicted"/>
<dbReference type="EMBL" id="CAJVCH010079929">
    <property type="protein sequence ID" value="CAG7721475.1"/>
    <property type="molecule type" value="Genomic_DNA"/>
</dbReference>
<sequence length="232" mass="25460">MHQLQLLSRIQPANIMASILTRPVFCVLLTSLLVAITMATPIPQKSRNISPEDEAVFIALDATNALLADPKLVDQIKKDVKLIRSENKDVSKTLNNGRKALGKLEVETDSAAALEKINKSKYGPATSAPSTEPNSTATIISFSKKYNPEVLSRELASIGVSAEPIWLSGPDYGDIEYDVEEKSYTFREGTENCKPNCTENSFWTFKVENGKSVLTGRHATDIPIERVPVHSS</sequence>
<name>A0A8J2JPH9_9HEXA</name>
<gene>
    <name evidence="1" type="ORF">AFUS01_LOCUS10689</name>
</gene>
<protein>
    <submittedName>
        <fullName evidence="1">Uncharacterized protein</fullName>
    </submittedName>
</protein>
<organism evidence="1 2">
    <name type="scientific">Allacma fusca</name>
    <dbReference type="NCBI Taxonomy" id="39272"/>
    <lineage>
        <taxon>Eukaryota</taxon>
        <taxon>Metazoa</taxon>
        <taxon>Ecdysozoa</taxon>
        <taxon>Arthropoda</taxon>
        <taxon>Hexapoda</taxon>
        <taxon>Collembola</taxon>
        <taxon>Symphypleona</taxon>
        <taxon>Sminthuridae</taxon>
        <taxon>Allacma</taxon>
    </lineage>
</organism>
<accession>A0A8J2JPH9</accession>
<dbReference type="AlphaFoldDB" id="A0A8J2JPH9"/>
<dbReference type="Proteomes" id="UP000708208">
    <property type="component" value="Unassembled WGS sequence"/>
</dbReference>
<evidence type="ECO:0000313" key="1">
    <source>
        <dbReference type="EMBL" id="CAG7721475.1"/>
    </source>
</evidence>
<evidence type="ECO:0000313" key="2">
    <source>
        <dbReference type="Proteomes" id="UP000708208"/>
    </source>
</evidence>
<reference evidence="1" key="1">
    <citation type="submission" date="2021-06" db="EMBL/GenBank/DDBJ databases">
        <authorList>
            <person name="Hodson N. C."/>
            <person name="Mongue J. A."/>
            <person name="Jaron S. K."/>
        </authorList>
    </citation>
    <scope>NUCLEOTIDE SEQUENCE</scope>
</reference>